<proteinExistence type="predicted"/>
<reference evidence="1 2" key="1">
    <citation type="journal article" date="2014" name="Nat. Commun.">
        <title>Multiple recent horizontal transfers of a large genomic region in cheese making fungi.</title>
        <authorList>
            <person name="Cheeseman K."/>
            <person name="Ropars J."/>
            <person name="Renault P."/>
            <person name="Dupont J."/>
            <person name="Gouzy J."/>
            <person name="Branca A."/>
            <person name="Abraham A.L."/>
            <person name="Ceppi M."/>
            <person name="Conseiller E."/>
            <person name="Debuchy R."/>
            <person name="Malagnac F."/>
            <person name="Goarin A."/>
            <person name="Silar P."/>
            <person name="Lacoste S."/>
            <person name="Sallet E."/>
            <person name="Bensimon A."/>
            <person name="Giraud T."/>
            <person name="Brygoo Y."/>
        </authorList>
    </citation>
    <scope>NUCLEOTIDE SEQUENCE [LARGE SCALE GENOMIC DNA]</scope>
    <source>
        <strain evidence="2">FM 013</strain>
    </source>
</reference>
<evidence type="ECO:0000313" key="1">
    <source>
        <dbReference type="EMBL" id="CRL23592.1"/>
    </source>
</evidence>
<dbReference type="AlphaFoldDB" id="A0A0G4PB96"/>
<accession>A0A0G4PB96</accession>
<sequence length="66" mass="7303">MEALTCPLTYVLSEAINGSNAGFSTPHGSNQLHVQHRHFRFALTHVYLKRGTQLDCVYVGQPSDTS</sequence>
<keyword evidence="2" id="KW-1185">Reference proteome</keyword>
<evidence type="ECO:0000313" key="2">
    <source>
        <dbReference type="Proteomes" id="UP000053732"/>
    </source>
</evidence>
<dbReference type="Proteomes" id="UP000053732">
    <property type="component" value="Unassembled WGS sequence"/>
</dbReference>
<gene>
    <name evidence="1" type="ORF">PCAMFM013_S010g000030</name>
</gene>
<protein>
    <submittedName>
        <fullName evidence="1">Str. FM013</fullName>
    </submittedName>
</protein>
<organism evidence="1 2">
    <name type="scientific">Penicillium camemberti (strain FM 013)</name>
    <dbReference type="NCBI Taxonomy" id="1429867"/>
    <lineage>
        <taxon>Eukaryota</taxon>
        <taxon>Fungi</taxon>
        <taxon>Dikarya</taxon>
        <taxon>Ascomycota</taxon>
        <taxon>Pezizomycotina</taxon>
        <taxon>Eurotiomycetes</taxon>
        <taxon>Eurotiomycetidae</taxon>
        <taxon>Eurotiales</taxon>
        <taxon>Aspergillaceae</taxon>
        <taxon>Penicillium</taxon>
    </lineage>
</organism>
<name>A0A0G4PB96_PENC3</name>
<dbReference type="EMBL" id="HG793143">
    <property type="protein sequence ID" value="CRL23592.1"/>
    <property type="molecule type" value="Genomic_DNA"/>
</dbReference>